<keyword evidence="5 7" id="KW-1133">Transmembrane helix</keyword>
<dbReference type="GO" id="GO:0016788">
    <property type="term" value="F:hydrolase activity, acting on ester bonds"/>
    <property type="evidence" value="ECO:0007669"/>
    <property type="project" value="TreeGrafter"/>
</dbReference>
<reference evidence="8 9" key="1">
    <citation type="journal article" date="2015" name="Genome Biol. Evol.">
        <title>Comparative Genomics of a Bacterivorous Green Alga Reveals Evolutionary Causalities and Consequences of Phago-Mixotrophic Mode of Nutrition.</title>
        <authorList>
            <person name="Burns J.A."/>
            <person name="Paasch A."/>
            <person name="Narechania A."/>
            <person name="Kim E."/>
        </authorList>
    </citation>
    <scope>NUCLEOTIDE SEQUENCE [LARGE SCALE GENOMIC DNA]</scope>
    <source>
        <strain evidence="8 9">PLY_AMNH</strain>
    </source>
</reference>
<comment type="caution">
    <text evidence="7">Lacks conserved residue(s) required for the propagation of feature annotation.</text>
</comment>
<feature type="non-terminal residue" evidence="8">
    <location>
        <position position="1"/>
    </location>
</feature>
<keyword evidence="7" id="KW-0333">Golgi apparatus</keyword>
<feature type="transmembrane region" description="Helical" evidence="7">
    <location>
        <begin position="113"/>
        <end position="131"/>
    </location>
</feature>
<keyword evidence="6 7" id="KW-0472">Membrane</keyword>
<dbReference type="GO" id="GO:0000139">
    <property type="term" value="C:Golgi membrane"/>
    <property type="evidence" value="ECO:0007669"/>
    <property type="project" value="UniProtKB-SubCell"/>
</dbReference>
<proteinExistence type="inferred from homology"/>
<dbReference type="PANTHER" id="PTHR13148:SF0">
    <property type="entry name" value="POST-GPI ATTACHMENT TO PROTEINS FACTOR 3"/>
    <property type="match status" value="1"/>
</dbReference>
<evidence type="ECO:0000256" key="7">
    <source>
        <dbReference type="RuleBase" id="RU365066"/>
    </source>
</evidence>
<protein>
    <recommendedName>
        <fullName evidence="7">Post-GPI attachment to proteins factor 3</fullName>
    </recommendedName>
</protein>
<comment type="caution">
    <text evidence="8">The sequence shown here is derived from an EMBL/GenBank/DDBJ whole genome shotgun (WGS) entry which is preliminary data.</text>
</comment>
<accession>A0AAE0FQZ8</accession>
<gene>
    <name evidence="8" type="ORF">CYMTET_26985</name>
</gene>
<keyword evidence="2 7" id="KW-0337">GPI-anchor biosynthesis</keyword>
<dbReference type="EMBL" id="LGRX02014680">
    <property type="protein sequence ID" value="KAK3264265.1"/>
    <property type="molecule type" value="Genomic_DNA"/>
</dbReference>
<name>A0AAE0FQZ8_9CHLO</name>
<sequence>AVSSGAPAWTWLWSNVFYARDLPMTEKVDYLSANAIVFHGAIVCSQLLLDKCWHLGINLVAAVAAIGFAGHIWYMLAVKFDYGWNMQVCLTLGVTQSLAYTIWLFTVRHPGRFTLLAFILGMHAAMLLEVFDFPPFGGYLDAHAVWHAVTPGLVIVWYSFGLRLLKRDMRDCTYTNNRSSMLQSIYKCAFWSMVKDSRVTKVYADEASMQ</sequence>
<evidence type="ECO:0000256" key="3">
    <source>
        <dbReference type="ARBA" id="ARBA00022692"/>
    </source>
</evidence>
<keyword evidence="9" id="KW-1185">Reference proteome</keyword>
<dbReference type="AlphaFoldDB" id="A0AAE0FQZ8"/>
<comment type="subcellular location">
    <subcellularLocation>
        <location evidence="1">Endomembrane system</location>
        <topology evidence="1">Multi-pass membrane protein</topology>
    </subcellularLocation>
    <subcellularLocation>
        <location evidence="7">Golgi apparatus membrane</location>
        <topology evidence="7">Multi-pass membrane protein</topology>
    </subcellularLocation>
</comment>
<dbReference type="Proteomes" id="UP001190700">
    <property type="component" value="Unassembled WGS sequence"/>
</dbReference>
<evidence type="ECO:0000313" key="8">
    <source>
        <dbReference type="EMBL" id="KAK3264265.1"/>
    </source>
</evidence>
<evidence type="ECO:0000256" key="4">
    <source>
        <dbReference type="ARBA" id="ARBA00022729"/>
    </source>
</evidence>
<dbReference type="PANTHER" id="PTHR13148">
    <property type="entry name" value="PER1-RELATED"/>
    <property type="match status" value="1"/>
</dbReference>
<feature type="transmembrane region" description="Helical" evidence="7">
    <location>
        <begin position="143"/>
        <end position="160"/>
    </location>
</feature>
<dbReference type="Pfam" id="PF04080">
    <property type="entry name" value="Per1"/>
    <property type="match status" value="1"/>
</dbReference>
<comment type="function">
    <text evidence="7">Involved in the lipid remodeling steps of GPI-anchor maturation.</text>
</comment>
<keyword evidence="3 7" id="KW-0812">Transmembrane</keyword>
<dbReference type="InterPro" id="IPR007217">
    <property type="entry name" value="Per1-like"/>
</dbReference>
<feature type="transmembrane region" description="Helical" evidence="7">
    <location>
        <begin position="30"/>
        <end position="49"/>
    </location>
</feature>
<dbReference type="GO" id="GO:0005789">
    <property type="term" value="C:endoplasmic reticulum membrane"/>
    <property type="evidence" value="ECO:0007669"/>
    <property type="project" value="TreeGrafter"/>
</dbReference>
<feature type="transmembrane region" description="Helical" evidence="7">
    <location>
        <begin position="56"/>
        <end position="76"/>
    </location>
</feature>
<organism evidence="8 9">
    <name type="scientific">Cymbomonas tetramitiformis</name>
    <dbReference type="NCBI Taxonomy" id="36881"/>
    <lineage>
        <taxon>Eukaryota</taxon>
        <taxon>Viridiplantae</taxon>
        <taxon>Chlorophyta</taxon>
        <taxon>Pyramimonadophyceae</taxon>
        <taxon>Pyramimonadales</taxon>
        <taxon>Pyramimonadaceae</taxon>
        <taxon>Cymbomonas</taxon>
    </lineage>
</organism>
<keyword evidence="4" id="KW-0732">Signal</keyword>
<evidence type="ECO:0000313" key="9">
    <source>
        <dbReference type="Proteomes" id="UP001190700"/>
    </source>
</evidence>
<evidence type="ECO:0000256" key="1">
    <source>
        <dbReference type="ARBA" id="ARBA00004127"/>
    </source>
</evidence>
<comment type="similarity">
    <text evidence="7">Belongs to the PGAP3 family.</text>
</comment>
<evidence type="ECO:0000256" key="2">
    <source>
        <dbReference type="ARBA" id="ARBA00022502"/>
    </source>
</evidence>
<feature type="transmembrane region" description="Helical" evidence="7">
    <location>
        <begin position="82"/>
        <end position="106"/>
    </location>
</feature>
<evidence type="ECO:0000256" key="6">
    <source>
        <dbReference type="ARBA" id="ARBA00023136"/>
    </source>
</evidence>
<dbReference type="GO" id="GO:0006506">
    <property type="term" value="P:GPI anchor biosynthetic process"/>
    <property type="evidence" value="ECO:0007669"/>
    <property type="project" value="UniProtKB-KW"/>
</dbReference>
<evidence type="ECO:0000256" key="5">
    <source>
        <dbReference type="ARBA" id="ARBA00022989"/>
    </source>
</evidence>